<accession>A0ABN0UYD2</accession>
<feature type="region of interest" description="Disordered" evidence="1">
    <location>
        <begin position="273"/>
        <end position="334"/>
    </location>
</feature>
<name>A0ABN0UYD2_9ACTN</name>
<evidence type="ECO:0000313" key="4">
    <source>
        <dbReference type="EMBL" id="GAA0266276.1"/>
    </source>
</evidence>
<gene>
    <name evidence="4" type="ORF">GCM10009539_61330</name>
</gene>
<sequence>MTRRIALVLTLILSTLSGCTDEAPARRPGGDPVVVTTSGSVRGTEVDSVHRFRGVPYAAPPLGFFAHSRFDGLQDQLAALRWVRANIARFGGDPQRVTVAGASGDAVAARPAEVFAAGRQAAIPTLPGNTHDEHVEFFLNAYPAGITAARYSVLLRTAVGAGAGRVAVRYPVSAFRSPDAAASRVFSDRDWICPMWRSGRYQARKARTYAYVVDDPSAPTPSLQPVPDRARPATAHGAEVFKRSFQMWCGRSPRRHASRRRSWCRWACSWAGQPRRNPRPHSSHGSTSTSTVERHGTGTTSAKPMSATKAATPVTSHQVGGRATAPTATPTHGQ</sequence>
<feature type="domain" description="Carboxylesterase type B" evidence="3">
    <location>
        <begin position="72"/>
        <end position="108"/>
    </location>
</feature>
<dbReference type="PANTHER" id="PTHR11559">
    <property type="entry name" value="CARBOXYLESTERASE"/>
    <property type="match status" value="1"/>
</dbReference>
<dbReference type="PROSITE" id="PS51257">
    <property type="entry name" value="PROKAR_LIPOPROTEIN"/>
    <property type="match status" value="1"/>
</dbReference>
<dbReference type="InterPro" id="IPR002018">
    <property type="entry name" value="CarbesteraseB"/>
</dbReference>
<reference evidence="4 5" key="1">
    <citation type="journal article" date="2019" name="Int. J. Syst. Evol. Microbiol.">
        <title>The Global Catalogue of Microorganisms (GCM) 10K type strain sequencing project: providing services to taxonomists for standard genome sequencing and annotation.</title>
        <authorList>
            <consortium name="The Broad Institute Genomics Platform"/>
            <consortium name="The Broad Institute Genome Sequencing Center for Infectious Disease"/>
            <person name="Wu L."/>
            <person name="Ma J."/>
        </authorList>
    </citation>
    <scope>NUCLEOTIDE SEQUENCE [LARGE SCALE GENOMIC DNA]</scope>
    <source>
        <strain evidence="4 5">JCM 10425</strain>
    </source>
</reference>
<dbReference type="InterPro" id="IPR050309">
    <property type="entry name" value="Type-B_Carboxylest/Lipase"/>
</dbReference>
<feature type="chain" id="PRO_5045790609" description="Carboxylesterase type B domain-containing protein" evidence="2">
    <location>
        <begin position="21"/>
        <end position="334"/>
    </location>
</feature>
<dbReference type="SUPFAM" id="SSF53474">
    <property type="entry name" value="alpha/beta-Hydrolases"/>
    <property type="match status" value="1"/>
</dbReference>
<dbReference type="Proteomes" id="UP001500967">
    <property type="component" value="Unassembled WGS sequence"/>
</dbReference>
<comment type="caution">
    <text evidence="4">The sequence shown here is derived from an EMBL/GenBank/DDBJ whole genome shotgun (WGS) entry which is preliminary data.</text>
</comment>
<organism evidence="4 5">
    <name type="scientific">Cryptosporangium japonicum</name>
    <dbReference type="NCBI Taxonomy" id="80872"/>
    <lineage>
        <taxon>Bacteria</taxon>
        <taxon>Bacillati</taxon>
        <taxon>Actinomycetota</taxon>
        <taxon>Actinomycetes</taxon>
        <taxon>Cryptosporangiales</taxon>
        <taxon>Cryptosporangiaceae</taxon>
        <taxon>Cryptosporangium</taxon>
    </lineage>
</organism>
<dbReference type="EMBL" id="BAAAGX010000025">
    <property type="protein sequence ID" value="GAA0266276.1"/>
    <property type="molecule type" value="Genomic_DNA"/>
</dbReference>
<dbReference type="RefSeq" id="WP_425558282.1">
    <property type="nucleotide sequence ID" value="NZ_BAAAGX010000025.1"/>
</dbReference>
<proteinExistence type="predicted"/>
<evidence type="ECO:0000256" key="1">
    <source>
        <dbReference type="SAM" id="MobiDB-lite"/>
    </source>
</evidence>
<dbReference type="InterPro" id="IPR029058">
    <property type="entry name" value="AB_hydrolase_fold"/>
</dbReference>
<feature type="signal peptide" evidence="2">
    <location>
        <begin position="1"/>
        <end position="20"/>
    </location>
</feature>
<feature type="compositionally biased region" description="Low complexity" evidence="1">
    <location>
        <begin position="323"/>
        <end position="334"/>
    </location>
</feature>
<evidence type="ECO:0000259" key="3">
    <source>
        <dbReference type="Pfam" id="PF00135"/>
    </source>
</evidence>
<keyword evidence="5" id="KW-1185">Reference proteome</keyword>
<protein>
    <recommendedName>
        <fullName evidence="3">Carboxylesterase type B domain-containing protein</fullName>
    </recommendedName>
</protein>
<dbReference type="Pfam" id="PF00135">
    <property type="entry name" value="COesterase"/>
    <property type="match status" value="1"/>
</dbReference>
<evidence type="ECO:0000256" key="2">
    <source>
        <dbReference type="SAM" id="SignalP"/>
    </source>
</evidence>
<dbReference type="Gene3D" id="3.40.50.1820">
    <property type="entry name" value="alpha/beta hydrolase"/>
    <property type="match status" value="3"/>
</dbReference>
<evidence type="ECO:0000313" key="5">
    <source>
        <dbReference type="Proteomes" id="UP001500967"/>
    </source>
</evidence>
<keyword evidence="2" id="KW-0732">Signal</keyword>